<keyword evidence="2" id="KW-0812">Transmembrane</keyword>
<feature type="transmembrane region" description="Helical" evidence="2">
    <location>
        <begin position="12"/>
        <end position="35"/>
    </location>
</feature>
<evidence type="ECO:0000313" key="3">
    <source>
        <dbReference type="EMBL" id="MDZ5764116.1"/>
    </source>
</evidence>
<dbReference type="RefSeq" id="WP_322540429.1">
    <property type="nucleotide sequence ID" value="NZ_JAXRVB010000005.1"/>
</dbReference>
<keyword evidence="1" id="KW-0175">Coiled coil</keyword>
<proteinExistence type="predicted"/>
<feature type="transmembrane region" description="Helical" evidence="2">
    <location>
        <begin position="41"/>
        <end position="61"/>
    </location>
</feature>
<keyword evidence="2" id="KW-0472">Membrane</keyword>
<protein>
    <recommendedName>
        <fullName evidence="5">Transmembrane protein</fullName>
    </recommendedName>
</protein>
<accession>A0AAJ2WIX2</accession>
<gene>
    <name evidence="3" type="ORF">U4I38_06460</name>
</gene>
<feature type="coiled-coil region" evidence="1">
    <location>
        <begin position="86"/>
        <end position="130"/>
    </location>
</feature>
<comment type="caution">
    <text evidence="3">The sequence shown here is derived from an EMBL/GenBank/DDBJ whole genome shotgun (WGS) entry which is preliminary data.</text>
</comment>
<evidence type="ECO:0008006" key="5">
    <source>
        <dbReference type="Google" id="ProtNLM"/>
    </source>
</evidence>
<name>A0AAJ2WIX2_STEMA</name>
<dbReference type="EMBL" id="JAXRVB010000005">
    <property type="protein sequence ID" value="MDZ5764116.1"/>
    <property type="molecule type" value="Genomic_DNA"/>
</dbReference>
<dbReference type="Proteomes" id="UP001288387">
    <property type="component" value="Unassembled WGS sequence"/>
</dbReference>
<organism evidence="3 4">
    <name type="scientific">Stenotrophomonas maltophilia</name>
    <name type="common">Pseudomonas maltophilia</name>
    <name type="synonym">Xanthomonas maltophilia</name>
    <dbReference type="NCBI Taxonomy" id="40324"/>
    <lineage>
        <taxon>Bacteria</taxon>
        <taxon>Pseudomonadati</taxon>
        <taxon>Pseudomonadota</taxon>
        <taxon>Gammaproteobacteria</taxon>
        <taxon>Lysobacterales</taxon>
        <taxon>Lysobacteraceae</taxon>
        <taxon>Stenotrophomonas</taxon>
        <taxon>Stenotrophomonas maltophilia group</taxon>
    </lineage>
</organism>
<evidence type="ECO:0000256" key="1">
    <source>
        <dbReference type="SAM" id="Coils"/>
    </source>
</evidence>
<sequence length="198" mass="21547">MSRKGERPGAGDSISMVLEIASLIVGPVAISFIKLARKSPALALAVAVTVVSAIAAFALTLDGLDRKRAQEAEAKRLESATYSRQLENLQSAEQSLTQLLNFVESQKSSLKLTQDALESMKAELASTSAEQTRLRRLAETDRKAIEGFLSVQQEQARKDVWTERMYGFGFGILASIVASALLKLANYLMGRLASRRSI</sequence>
<dbReference type="AlphaFoldDB" id="A0AAJ2WIX2"/>
<feature type="transmembrane region" description="Helical" evidence="2">
    <location>
        <begin position="165"/>
        <end position="185"/>
    </location>
</feature>
<evidence type="ECO:0000313" key="4">
    <source>
        <dbReference type="Proteomes" id="UP001288387"/>
    </source>
</evidence>
<keyword evidence="2" id="KW-1133">Transmembrane helix</keyword>
<evidence type="ECO:0000256" key="2">
    <source>
        <dbReference type="SAM" id="Phobius"/>
    </source>
</evidence>
<reference evidence="3" key="1">
    <citation type="submission" date="2023-12" db="EMBL/GenBank/DDBJ databases">
        <title>'Antibacterial potential of Stenotrophomonas maltophilia cystic fibrosis isolates' (manuscript under preparation).</title>
        <authorList>
            <person name="Crisan C.V."/>
            <person name="Pettis M."/>
            <person name="Goldberg J.B."/>
        </authorList>
    </citation>
    <scope>NUCLEOTIDE SEQUENCE</scope>
    <source>
        <strain evidence="3">CCV129</strain>
    </source>
</reference>